<dbReference type="GO" id="GO:0005737">
    <property type="term" value="C:cytoplasm"/>
    <property type="evidence" value="ECO:0007669"/>
    <property type="project" value="InterPro"/>
</dbReference>
<evidence type="ECO:0000256" key="3">
    <source>
        <dbReference type="ARBA" id="ARBA00013266"/>
    </source>
</evidence>
<dbReference type="InterPro" id="IPR053376">
    <property type="entry name" value="Serine_acetyltransferase"/>
</dbReference>
<dbReference type="CDD" id="cd03354">
    <property type="entry name" value="LbH_SAT"/>
    <property type="match status" value="1"/>
</dbReference>
<dbReference type="InterPro" id="IPR005881">
    <property type="entry name" value="Ser_O-AcTrfase"/>
</dbReference>
<protein>
    <recommendedName>
        <fullName evidence="4">Serine acetyltransferase</fullName>
        <ecNumber evidence="3">2.3.1.30</ecNumber>
    </recommendedName>
</protein>
<dbReference type="NCBIfam" id="NF041874">
    <property type="entry name" value="EPS_EpsC"/>
    <property type="match status" value="1"/>
</dbReference>
<evidence type="ECO:0000256" key="2">
    <source>
        <dbReference type="ARBA" id="ARBA00007274"/>
    </source>
</evidence>
<dbReference type="Proteomes" id="UP000310016">
    <property type="component" value="Unassembled WGS sequence"/>
</dbReference>
<comment type="catalytic activity">
    <reaction evidence="9">
        <text>L-serine + acetyl-CoA = O-acetyl-L-serine + CoA</text>
        <dbReference type="Rhea" id="RHEA:24560"/>
        <dbReference type="ChEBI" id="CHEBI:33384"/>
        <dbReference type="ChEBI" id="CHEBI:57287"/>
        <dbReference type="ChEBI" id="CHEBI:57288"/>
        <dbReference type="ChEBI" id="CHEBI:58340"/>
        <dbReference type="EC" id="2.3.1.30"/>
    </reaction>
</comment>
<proteinExistence type="inferred from homology"/>
<dbReference type="InterPro" id="IPR011004">
    <property type="entry name" value="Trimer_LpxA-like_sf"/>
</dbReference>
<reference evidence="11 12" key="1">
    <citation type="submission" date="2019-04" db="EMBL/GenBank/DDBJ databases">
        <title>Chitiniphilus eburnea sp. nov., a novel chitinolytic bacterium isolated from aquaculture sludge.</title>
        <authorList>
            <person name="Sheng M."/>
        </authorList>
    </citation>
    <scope>NUCLEOTIDE SEQUENCE [LARGE SCALE GENOMIC DNA]</scope>
    <source>
        <strain evidence="11 12">HX-2-15</strain>
    </source>
</reference>
<dbReference type="InterPro" id="IPR001451">
    <property type="entry name" value="Hexapep"/>
</dbReference>
<accession>A0A4U0Q8Y1</accession>
<evidence type="ECO:0000256" key="7">
    <source>
        <dbReference type="ARBA" id="ARBA00022737"/>
    </source>
</evidence>
<evidence type="ECO:0000256" key="1">
    <source>
        <dbReference type="ARBA" id="ARBA00004876"/>
    </source>
</evidence>
<dbReference type="Gene3D" id="2.160.10.10">
    <property type="entry name" value="Hexapeptide repeat proteins"/>
    <property type="match status" value="1"/>
</dbReference>
<comment type="pathway">
    <text evidence="1">Amino-acid biosynthesis; L-cysteine biosynthesis; L-cysteine from L-serine: step 1/2.</text>
</comment>
<dbReference type="EC" id="2.3.1.30" evidence="3"/>
<dbReference type="FunFam" id="2.160.10.10:FF:000002">
    <property type="entry name" value="Serine acetyltransferase"/>
    <property type="match status" value="1"/>
</dbReference>
<keyword evidence="5" id="KW-0028">Amino-acid biosynthesis</keyword>
<evidence type="ECO:0000256" key="5">
    <source>
        <dbReference type="ARBA" id="ARBA00022605"/>
    </source>
</evidence>
<keyword evidence="7" id="KW-0677">Repeat</keyword>
<organism evidence="11 12">
    <name type="scientific">Chitiniphilus eburneus</name>
    <dbReference type="NCBI Taxonomy" id="2571148"/>
    <lineage>
        <taxon>Bacteria</taxon>
        <taxon>Pseudomonadati</taxon>
        <taxon>Pseudomonadota</taxon>
        <taxon>Betaproteobacteria</taxon>
        <taxon>Neisseriales</taxon>
        <taxon>Chitinibacteraceae</taxon>
        <taxon>Chitiniphilus</taxon>
    </lineage>
</organism>
<dbReference type="InterPro" id="IPR042122">
    <property type="entry name" value="Ser_AcTrfase_N_sf"/>
</dbReference>
<dbReference type="OrthoDB" id="9801456at2"/>
<evidence type="ECO:0000259" key="10">
    <source>
        <dbReference type="SMART" id="SM00971"/>
    </source>
</evidence>
<dbReference type="Pfam" id="PF00132">
    <property type="entry name" value="Hexapep"/>
    <property type="match status" value="1"/>
</dbReference>
<evidence type="ECO:0000256" key="6">
    <source>
        <dbReference type="ARBA" id="ARBA00022679"/>
    </source>
</evidence>
<dbReference type="RefSeq" id="WP_136772139.1">
    <property type="nucleotide sequence ID" value="NZ_SUMF01000002.1"/>
</dbReference>
<evidence type="ECO:0000313" key="12">
    <source>
        <dbReference type="Proteomes" id="UP000310016"/>
    </source>
</evidence>
<keyword evidence="6 11" id="KW-0808">Transferase</keyword>
<evidence type="ECO:0000256" key="9">
    <source>
        <dbReference type="ARBA" id="ARBA00049486"/>
    </source>
</evidence>
<dbReference type="GO" id="GO:0009001">
    <property type="term" value="F:serine O-acetyltransferase activity"/>
    <property type="evidence" value="ECO:0007669"/>
    <property type="project" value="UniProtKB-EC"/>
</dbReference>
<dbReference type="InterPro" id="IPR045304">
    <property type="entry name" value="LbH_SAT"/>
</dbReference>
<dbReference type="InterPro" id="IPR018357">
    <property type="entry name" value="Hexapep_transf_CS"/>
</dbReference>
<dbReference type="PROSITE" id="PS00101">
    <property type="entry name" value="HEXAPEP_TRANSFERASES"/>
    <property type="match status" value="1"/>
</dbReference>
<keyword evidence="12" id="KW-1185">Reference proteome</keyword>
<evidence type="ECO:0000313" key="11">
    <source>
        <dbReference type="EMBL" id="TJZ77665.1"/>
    </source>
</evidence>
<dbReference type="EMBL" id="SUMF01000002">
    <property type="protein sequence ID" value="TJZ77665.1"/>
    <property type="molecule type" value="Genomic_DNA"/>
</dbReference>
<sequence length="272" mass="29345">MIDCLPVRETPALDVDPAWRALQDLARAEAARDPLLRSFLDAAVLSHPDLGHALAALLADLLANRHLDAARLRTLILDIYADAPSLVRAAQSDLDAVAARDPATRDPLAPLLFYRGYRALQSQRIAHWLWGRERHSLALWVQSRSVELFSIDIHPAARIGERVMLDHGTGIVIGETAVIEDDVSILHGVTLGGTGKAAQDRHPKVRRGVMIGAGAKVLGNIEVGEGARVAAGSIVLKPVPPHATVAGVPAREVERVGNIWPALDMRQTLVTE</sequence>
<evidence type="ECO:0000256" key="4">
    <source>
        <dbReference type="ARBA" id="ARBA00018522"/>
    </source>
</evidence>
<feature type="domain" description="Serine acetyltransferase N-terminal" evidence="10">
    <location>
        <begin position="18"/>
        <end position="122"/>
    </location>
</feature>
<dbReference type="UniPathway" id="UPA00136">
    <property type="reaction ID" value="UER00199"/>
</dbReference>
<evidence type="ECO:0000256" key="8">
    <source>
        <dbReference type="ARBA" id="ARBA00023315"/>
    </source>
</evidence>
<dbReference type="Gene3D" id="1.10.3130.10">
    <property type="entry name" value="serine acetyltransferase, domain 1"/>
    <property type="match status" value="1"/>
</dbReference>
<dbReference type="InterPro" id="IPR010493">
    <property type="entry name" value="Ser_AcTrfase_N"/>
</dbReference>
<dbReference type="SUPFAM" id="SSF51161">
    <property type="entry name" value="Trimeric LpxA-like enzymes"/>
    <property type="match status" value="1"/>
</dbReference>
<dbReference type="PANTHER" id="PTHR42811">
    <property type="entry name" value="SERINE ACETYLTRANSFERASE"/>
    <property type="match status" value="1"/>
</dbReference>
<gene>
    <name evidence="11" type="primary">cysE</name>
    <name evidence="11" type="ORF">FAZ21_04900</name>
</gene>
<dbReference type="AlphaFoldDB" id="A0A4U0Q8Y1"/>
<comment type="caution">
    <text evidence="11">The sequence shown here is derived from an EMBL/GenBank/DDBJ whole genome shotgun (WGS) entry which is preliminary data.</text>
</comment>
<comment type="similarity">
    <text evidence="2">Belongs to the transferase hexapeptide repeat family.</text>
</comment>
<keyword evidence="8 11" id="KW-0012">Acyltransferase</keyword>
<dbReference type="GO" id="GO:0006535">
    <property type="term" value="P:cysteine biosynthetic process from serine"/>
    <property type="evidence" value="ECO:0007669"/>
    <property type="project" value="InterPro"/>
</dbReference>
<dbReference type="SMART" id="SM00971">
    <property type="entry name" value="SATase_N"/>
    <property type="match status" value="1"/>
</dbReference>
<dbReference type="Pfam" id="PF06426">
    <property type="entry name" value="SATase_N"/>
    <property type="match status" value="1"/>
</dbReference>
<dbReference type="NCBIfam" id="TIGR01172">
    <property type="entry name" value="cysE"/>
    <property type="match status" value="1"/>
</dbReference>
<name>A0A4U0Q8Y1_9NEIS</name>